<sequence length="241" mass="27275">MASSSIENFPSFEFEEEDNASGKNAFVPEEAYAIFLNENAAQINVDNIRIFFLRAYDAKQKLKRTEARAAALKFGTMKLLIMNNHNPAYTNARLQPTDLTLHRVSGYLARYLKDVMSGNVAGRIEIHKKIINPIAESVGISWENGDDIYLSFFPGTEMFLEKFKLLPLAIGIYRVQQKDMDAEFLKKHLRQQYGDIPASQWMLSMKDDVKNALAIVSKLPWGRAGMSAAARNFLADFGIRL</sequence>
<dbReference type="EMBL" id="MK896555">
    <property type="protein sequence ID" value="QLA47065.1"/>
    <property type="molecule type" value="Viral_cRNA"/>
</dbReference>
<reference evidence="9" key="1">
    <citation type="submission" date="2019-05" db="EMBL/GenBank/DDBJ databases">
        <title>Genomic Characterization of 104 Bunyaviruses in the Families Peribunyaviridae, Nairoviridae, and Phenuiviridae.</title>
        <authorList>
            <person name="Kapuscinski M."/>
            <person name="Bergren N."/>
            <person name="Russell B."/>
            <person name="Lee J."/>
            <person name="Borland E."/>
            <person name="King D."/>
            <person name="Burkhalter K."/>
            <person name="Stenglein M."/>
            <person name="Kading R."/>
        </authorList>
    </citation>
    <scope>NUCLEOTIDE SEQUENCE</scope>
    <source>
        <strain evidence="9">SPAn 47817</strain>
    </source>
</reference>
<protein>
    <recommendedName>
        <fullName evidence="3">Nucleoprotein</fullName>
    </recommendedName>
    <alternativeName>
        <fullName evidence="8">Nucleocapsid protein</fullName>
    </alternativeName>
</protein>
<dbReference type="GO" id="GO:0019013">
    <property type="term" value="C:viral nucleocapsid"/>
    <property type="evidence" value="ECO:0007669"/>
    <property type="project" value="UniProtKB-KW"/>
</dbReference>
<keyword evidence="5" id="KW-0694">RNA-binding</keyword>
<comment type="similarity">
    <text evidence="2">Belongs to the orthobunyavirus nucleocapsid protein family.</text>
</comment>
<evidence type="ECO:0000256" key="7">
    <source>
        <dbReference type="ARBA" id="ARBA00023274"/>
    </source>
</evidence>
<dbReference type="InterPro" id="IPR001784">
    <property type="entry name" value="Bunya_nucleocap"/>
</dbReference>
<proteinExistence type="inferred from homology"/>
<dbReference type="InterPro" id="IPR043012">
    <property type="entry name" value="Bunya_nucleocap_N"/>
</dbReference>
<organism evidence="9">
    <name type="scientific">Itimirim virus</name>
    <dbReference type="NCBI Taxonomy" id="2748209"/>
    <lineage>
        <taxon>Viruses</taxon>
        <taxon>Riboviria</taxon>
        <taxon>Orthornavirae</taxon>
        <taxon>Negarnaviricota</taxon>
        <taxon>Polyploviricotina</taxon>
        <taxon>Bunyaviricetes</taxon>
        <taxon>Elliovirales</taxon>
        <taxon>Peribunyaviridae</taxon>
        <taxon>Orthobunyavirus</taxon>
        <taxon>Orthobunyavirus guaratubaense</taxon>
    </lineage>
</organism>
<dbReference type="InterPro" id="IPR043011">
    <property type="entry name" value="Bunya_nucleocap_C"/>
</dbReference>
<accession>A0A7D9MVX7</accession>
<dbReference type="Gene3D" id="1.20.142.20">
    <property type="match status" value="1"/>
</dbReference>
<evidence type="ECO:0000256" key="4">
    <source>
        <dbReference type="ARBA" id="ARBA00022844"/>
    </source>
</evidence>
<keyword evidence="4" id="KW-0946">Virion</keyword>
<evidence type="ECO:0000256" key="6">
    <source>
        <dbReference type="ARBA" id="ARBA00023086"/>
    </source>
</evidence>
<evidence type="ECO:0000256" key="5">
    <source>
        <dbReference type="ARBA" id="ARBA00022884"/>
    </source>
</evidence>
<evidence type="ECO:0000256" key="1">
    <source>
        <dbReference type="ARBA" id="ARBA00004328"/>
    </source>
</evidence>
<evidence type="ECO:0000256" key="2">
    <source>
        <dbReference type="ARBA" id="ARBA00006516"/>
    </source>
</evidence>
<evidence type="ECO:0000313" key="9">
    <source>
        <dbReference type="EMBL" id="QLA47065.1"/>
    </source>
</evidence>
<comment type="subcellular location">
    <subcellularLocation>
        <location evidence="1">Virion</location>
    </subcellularLocation>
</comment>
<dbReference type="Gene3D" id="1.10.472.180">
    <property type="entry name" value="Bunyavirus nucleocapsid (N) protein, C-terminal domain"/>
    <property type="match status" value="1"/>
</dbReference>
<keyword evidence="6" id="KW-0543">Viral nucleoprotein</keyword>
<name>A0A7D9MVX7_9VIRU</name>
<dbReference type="Pfam" id="PF00952">
    <property type="entry name" value="Bunya_nucleocap"/>
    <property type="match status" value="1"/>
</dbReference>
<keyword evidence="7" id="KW-0687">Ribonucleoprotein</keyword>
<dbReference type="GO" id="GO:1990904">
    <property type="term" value="C:ribonucleoprotein complex"/>
    <property type="evidence" value="ECO:0007669"/>
    <property type="project" value="UniProtKB-KW"/>
</dbReference>
<dbReference type="GO" id="GO:0003723">
    <property type="term" value="F:RNA binding"/>
    <property type="evidence" value="ECO:0007669"/>
    <property type="project" value="UniProtKB-KW"/>
</dbReference>
<evidence type="ECO:0000256" key="3">
    <source>
        <dbReference type="ARBA" id="ARBA00014389"/>
    </source>
</evidence>
<evidence type="ECO:0000256" key="8">
    <source>
        <dbReference type="ARBA" id="ARBA00033344"/>
    </source>
</evidence>